<protein>
    <submittedName>
        <fullName evidence="2">ATPase</fullName>
    </submittedName>
</protein>
<proteinExistence type="predicted"/>
<dbReference type="GeneID" id="83636979"/>
<sequence length="118" mass="12660">MALTTGPIENVGNQPANANKVRVKILNRTAGPLTGVARVFRLDGSLVLIEQVNFNVNSNASTFATLSLVHPAFGQAFEYEVQIVANQPGGLYSVYGLTAENVIITAQRVVNSELTQFL</sequence>
<gene>
    <name evidence="2" type="ORF">BAU25_02160</name>
    <name evidence="1" type="ORF">EJW27_10615</name>
</gene>
<name>A0A1J9U9E5_9BACI</name>
<evidence type="ECO:0000313" key="1">
    <source>
        <dbReference type="EMBL" id="AZQ47059.1"/>
    </source>
</evidence>
<accession>A0A1J9U9E5</accession>
<dbReference type="Proteomes" id="UP000181873">
    <property type="component" value="Unassembled WGS sequence"/>
</dbReference>
<reference evidence="2 3" key="1">
    <citation type="submission" date="2016-06" db="EMBL/GenBank/DDBJ databases">
        <title>First insights into the genetic diversity and population structure of in the Bacillus cereus group bacteria from diverse marine environments.</title>
        <authorList>
            <person name="Liu Y."/>
            <person name="Lai Q."/>
            <person name="Shao Z."/>
        </authorList>
    </citation>
    <scope>NUCLEOTIDE SEQUENCE [LARGE SCALE GENOMIC DNA]</scope>
    <source>
        <strain evidence="2 3">N35-10-2</strain>
    </source>
</reference>
<dbReference type="RefSeq" id="WP_048525182.1">
    <property type="nucleotide sequence ID" value="NZ_CBCSIO010000003.1"/>
</dbReference>
<keyword evidence="4" id="KW-1185">Reference proteome</keyword>
<evidence type="ECO:0000313" key="3">
    <source>
        <dbReference type="Proteomes" id="UP000181873"/>
    </source>
</evidence>
<dbReference type="EMBL" id="MAOE01000110">
    <property type="protein sequence ID" value="OJD60236.1"/>
    <property type="molecule type" value="Genomic_DNA"/>
</dbReference>
<dbReference type="AlphaFoldDB" id="A0A1J9U9E5"/>
<organism evidence="2 3">
    <name type="scientific">Bacillus albus</name>
    <dbReference type="NCBI Taxonomy" id="2026189"/>
    <lineage>
        <taxon>Bacteria</taxon>
        <taxon>Bacillati</taxon>
        <taxon>Bacillota</taxon>
        <taxon>Bacilli</taxon>
        <taxon>Bacillales</taxon>
        <taxon>Bacillaceae</taxon>
        <taxon>Bacillus</taxon>
        <taxon>Bacillus cereus group</taxon>
    </lineage>
</organism>
<dbReference type="EMBL" id="CP034548">
    <property type="protein sequence ID" value="AZQ47059.1"/>
    <property type="molecule type" value="Genomic_DNA"/>
</dbReference>
<evidence type="ECO:0000313" key="4">
    <source>
        <dbReference type="Proteomes" id="UP000272492"/>
    </source>
</evidence>
<dbReference type="Proteomes" id="UP000272492">
    <property type="component" value="Chromosome"/>
</dbReference>
<reference evidence="1 4" key="2">
    <citation type="submission" date="2018-12" db="EMBL/GenBank/DDBJ databases">
        <authorList>
            <person name="Wang H."/>
            <person name="Peng S."/>
            <person name="Yu X."/>
            <person name="Li X."/>
        </authorList>
    </citation>
    <scope>NUCLEOTIDE SEQUENCE [LARGE SCALE GENOMIC DNA]</scope>
    <source>
        <strain evidence="1 4">PFYN01</strain>
    </source>
</reference>
<evidence type="ECO:0000313" key="2">
    <source>
        <dbReference type="EMBL" id="OJD60236.1"/>
    </source>
</evidence>